<evidence type="ECO:0000256" key="2">
    <source>
        <dbReference type="ARBA" id="ARBA00022679"/>
    </source>
</evidence>
<evidence type="ECO:0000259" key="7">
    <source>
        <dbReference type="PROSITE" id="PS50305"/>
    </source>
</evidence>
<dbReference type="SUPFAM" id="SSF52467">
    <property type="entry name" value="DHS-like NAD/FAD-binding domain"/>
    <property type="match status" value="1"/>
</dbReference>
<dbReference type="AlphaFoldDB" id="A0A0D3I3P9"/>
<keyword evidence="2" id="KW-0808">Transferase</keyword>
<dbReference type="GeneID" id="17252035"/>
<accession>A0A0D3I3P9</accession>
<dbReference type="Proteomes" id="UP000013827">
    <property type="component" value="Unassembled WGS sequence"/>
</dbReference>
<proteinExistence type="predicted"/>
<evidence type="ECO:0000256" key="1">
    <source>
        <dbReference type="ARBA" id="ARBA00001947"/>
    </source>
</evidence>
<evidence type="ECO:0000256" key="4">
    <source>
        <dbReference type="ARBA" id="ARBA00022833"/>
    </source>
</evidence>
<evidence type="ECO:0000256" key="5">
    <source>
        <dbReference type="ARBA" id="ARBA00023027"/>
    </source>
</evidence>
<evidence type="ECO:0000256" key="6">
    <source>
        <dbReference type="PROSITE-ProRule" id="PRU00236"/>
    </source>
</evidence>
<dbReference type="HOGENOM" id="CLU_023643_7_4_1"/>
<protein>
    <recommendedName>
        <fullName evidence="7">Deacetylase sirtuin-type domain-containing protein</fullName>
    </recommendedName>
</protein>
<reference evidence="9" key="1">
    <citation type="journal article" date="2013" name="Nature">
        <title>Pan genome of the phytoplankton Emiliania underpins its global distribution.</title>
        <authorList>
            <person name="Read B.A."/>
            <person name="Kegel J."/>
            <person name="Klute M.J."/>
            <person name="Kuo A."/>
            <person name="Lefebvre S.C."/>
            <person name="Maumus F."/>
            <person name="Mayer C."/>
            <person name="Miller J."/>
            <person name="Monier A."/>
            <person name="Salamov A."/>
            <person name="Young J."/>
            <person name="Aguilar M."/>
            <person name="Claverie J.M."/>
            <person name="Frickenhaus S."/>
            <person name="Gonzalez K."/>
            <person name="Herman E.K."/>
            <person name="Lin Y.C."/>
            <person name="Napier J."/>
            <person name="Ogata H."/>
            <person name="Sarno A.F."/>
            <person name="Shmutz J."/>
            <person name="Schroeder D."/>
            <person name="de Vargas C."/>
            <person name="Verret F."/>
            <person name="von Dassow P."/>
            <person name="Valentin K."/>
            <person name="Van de Peer Y."/>
            <person name="Wheeler G."/>
            <person name="Dacks J.B."/>
            <person name="Delwiche C.F."/>
            <person name="Dyhrman S.T."/>
            <person name="Glockner G."/>
            <person name="John U."/>
            <person name="Richards T."/>
            <person name="Worden A.Z."/>
            <person name="Zhang X."/>
            <person name="Grigoriev I.V."/>
            <person name="Allen A.E."/>
            <person name="Bidle K."/>
            <person name="Borodovsky M."/>
            <person name="Bowler C."/>
            <person name="Brownlee C."/>
            <person name="Cock J.M."/>
            <person name="Elias M."/>
            <person name="Gladyshev V.N."/>
            <person name="Groth M."/>
            <person name="Guda C."/>
            <person name="Hadaegh A."/>
            <person name="Iglesias-Rodriguez M.D."/>
            <person name="Jenkins J."/>
            <person name="Jones B.M."/>
            <person name="Lawson T."/>
            <person name="Leese F."/>
            <person name="Lindquist E."/>
            <person name="Lobanov A."/>
            <person name="Lomsadze A."/>
            <person name="Malik S.B."/>
            <person name="Marsh M.E."/>
            <person name="Mackinder L."/>
            <person name="Mock T."/>
            <person name="Mueller-Roeber B."/>
            <person name="Pagarete A."/>
            <person name="Parker M."/>
            <person name="Probert I."/>
            <person name="Quesneville H."/>
            <person name="Raines C."/>
            <person name="Rensing S.A."/>
            <person name="Riano-Pachon D.M."/>
            <person name="Richier S."/>
            <person name="Rokitta S."/>
            <person name="Shiraiwa Y."/>
            <person name="Soanes D.M."/>
            <person name="van der Giezen M."/>
            <person name="Wahlund T.M."/>
            <person name="Williams B."/>
            <person name="Wilson W."/>
            <person name="Wolfe G."/>
            <person name="Wurch L.L."/>
        </authorList>
    </citation>
    <scope>NUCLEOTIDE SEQUENCE</scope>
</reference>
<keyword evidence="4" id="KW-0862">Zinc</keyword>
<comment type="cofactor">
    <cofactor evidence="1">
        <name>Zn(2+)</name>
        <dbReference type="ChEBI" id="CHEBI:29105"/>
    </cofactor>
</comment>
<dbReference type="STRING" id="2903.R1DAL5"/>
<dbReference type="GO" id="GO:0005634">
    <property type="term" value="C:nucleus"/>
    <property type="evidence" value="ECO:0007669"/>
    <property type="project" value="TreeGrafter"/>
</dbReference>
<dbReference type="InterPro" id="IPR026591">
    <property type="entry name" value="Sirtuin_cat_small_dom_sf"/>
</dbReference>
<dbReference type="PANTHER" id="PTHR11085:SF6">
    <property type="entry name" value="NAD-DEPENDENT PROTEIN DEACETYLASE SIRTUIN-2"/>
    <property type="match status" value="1"/>
</dbReference>
<dbReference type="InterPro" id="IPR029035">
    <property type="entry name" value="DHS-like_NAD/FAD-binding_dom"/>
</dbReference>
<dbReference type="PANTHER" id="PTHR11085">
    <property type="entry name" value="NAD-DEPENDENT PROTEIN DEACYLASE SIRTUIN-5, MITOCHONDRIAL-RELATED"/>
    <property type="match status" value="1"/>
</dbReference>
<keyword evidence="3" id="KW-0479">Metal-binding</keyword>
<evidence type="ECO:0000313" key="8">
    <source>
        <dbReference type="EnsemblProtists" id="EOD05884"/>
    </source>
</evidence>
<dbReference type="PaxDb" id="2903-EOD05884"/>
<keyword evidence="9" id="KW-1185">Reference proteome</keyword>
<dbReference type="Pfam" id="PF02146">
    <property type="entry name" value="SIR2"/>
    <property type="match status" value="1"/>
</dbReference>
<keyword evidence="5" id="KW-0520">NAD</keyword>
<dbReference type="KEGG" id="ehx:EMIHUDRAFT_77385"/>
<dbReference type="RefSeq" id="XP_005758313.1">
    <property type="nucleotide sequence ID" value="XM_005758256.1"/>
</dbReference>
<dbReference type="GO" id="GO:0046872">
    <property type="term" value="F:metal ion binding"/>
    <property type="evidence" value="ECO:0007669"/>
    <property type="project" value="UniProtKB-KW"/>
</dbReference>
<reference evidence="8" key="2">
    <citation type="submission" date="2024-10" db="UniProtKB">
        <authorList>
            <consortium name="EnsemblProtists"/>
        </authorList>
    </citation>
    <scope>IDENTIFICATION</scope>
</reference>
<dbReference type="Gene3D" id="3.30.1600.10">
    <property type="entry name" value="SIR2/SIRT2 'Small Domain"/>
    <property type="match status" value="1"/>
</dbReference>
<organism evidence="8 9">
    <name type="scientific">Emiliania huxleyi (strain CCMP1516)</name>
    <dbReference type="NCBI Taxonomy" id="280463"/>
    <lineage>
        <taxon>Eukaryota</taxon>
        <taxon>Haptista</taxon>
        <taxon>Haptophyta</taxon>
        <taxon>Prymnesiophyceae</taxon>
        <taxon>Isochrysidales</taxon>
        <taxon>Noelaerhabdaceae</taxon>
        <taxon>Emiliania</taxon>
    </lineage>
</organism>
<feature type="domain" description="Deacetylase sirtuin-type" evidence="7">
    <location>
        <begin position="28"/>
        <end position="301"/>
    </location>
</feature>
<dbReference type="Gene3D" id="3.40.50.1220">
    <property type="entry name" value="TPP-binding domain"/>
    <property type="match status" value="1"/>
</dbReference>
<dbReference type="InterPro" id="IPR050134">
    <property type="entry name" value="NAD-dep_sirtuin_deacylases"/>
</dbReference>
<dbReference type="GO" id="GO:0070403">
    <property type="term" value="F:NAD+ binding"/>
    <property type="evidence" value="ECO:0007669"/>
    <property type="project" value="InterPro"/>
</dbReference>
<dbReference type="PROSITE" id="PS50305">
    <property type="entry name" value="SIRTUIN"/>
    <property type="match status" value="1"/>
</dbReference>
<dbReference type="OMA" id="ATHSCID"/>
<evidence type="ECO:0000256" key="3">
    <source>
        <dbReference type="ARBA" id="ARBA00022723"/>
    </source>
</evidence>
<dbReference type="EnsemblProtists" id="EOD05884">
    <property type="protein sequence ID" value="EOD05884"/>
    <property type="gene ID" value="EMIHUDRAFT_77385"/>
</dbReference>
<dbReference type="InterPro" id="IPR003000">
    <property type="entry name" value="Sirtuin"/>
</dbReference>
<evidence type="ECO:0000313" key="9">
    <source>
        <dbReference type="Proteomes" id="UP000013827"/>
    </source>
</evidence>
<dbReference type="GO" id="GO:0017136">
    <property type="term" value="F:histone deacetylase activity, NAD-dependent"/>
    <property type="evidence" value="ECO:0007669"/>
    <property type="project" value="TreeGrafter"/>
</dbReference>
<comment type="caution">
    <text evidence="6">Lacks conserved residue(s) required for the propagation of feature annotation.</text>
</comment>
<dbReference type="eggNOG" id="KOG2682">
    <property type="taxonomic scope" value="Eukaryota"/>
</dbReference>
<name>A0A0D3I3P9_EMIH1</name>
<dbReference type="InterPro" id="IPR026590">
    <property type="entry name" value="Ssirtuin_cat_dom"/>
</dbReference>
<sequence length="308" mass="32950">MKLCLPLAATCRSLICVPRAQPFATAASSGVGLGLPRVAELIGSATPGSVVVMAGAGVSVSSGIPDFRSPGTGLYDNLQEYGLPYPEAIFDLDFYRRNPKPFQRLCKELWPGNFAPSPTHYFFKLLHDKGKLRRVFTQNIDSLETASGLPADLVVAAHGNFDGAHRVTDTGHPGAAVPLEEVRQAALHGGDAEWDALFEAHGGPVKPSIVFFGEQLPRRFFELARADFPKCELLLVLGTSLGVHPFAGLVGETRVGVPRLLINRDRVGEHLGLDFASGTDGWVGGDSDAAVRELASLLGWTAELEQLV</sequence>